<dbReference type="Pfam" id="PF09598">
    <property type="entry name" value="Stm1_N"/>
    <property type="match status" value="1"/>
</dbReference>
<evidence type="ECO:0000259" key="4">
    <source>
        <dbReference type="SMART" id="SM01233"/>
    </source>
</evidence>
<comment type="caution">
    <text evidence="5">The sequence shown here is derived from an EMBL/GenBank/DDBJ whole genome shotgun (WGS) entry which is preliminary data.</text>
</comment>
<evidence type="ECO:0000256" key="2">
    <source>
        <dbReference type="ARBA" id="ARBA00022490"/>
    </source>
</evidence>
<dbReference type="InterPro" id="IPR039764">
    <property type="entry name" value="HABP4/SERBP1-like"/>
</dbReference>
<gene>
    <name evidence="5" type="ORF">K431DRAFT_287816</name>
</gene>
<reference evidence="5" key="1">
    <citation type="journal article" date="2020" name="Stud. Mycol.">
        <title>101 Dothideomycetes genomes: a test case for predicting lifestyles and emergence of pathogens.</title>
        <authorList>
            <person name="Haridas S."/>
            <person name="Albert R."/>
            <person name="Binder M."/>
            <person name="Bloem J."/>
            <person name="Labutti K."/>
            <person name="Salamov A."/>
            <person name="Andreopoulos B."/>
            <person name="Baker S."/>
            <person name="Barry K."/>
            <person name="Bills G."/>
            <person name="Bluhm B."/>
            <person name="Cannon C."/>
            <person name="Castanera R."/>
            <person name="Culley D."/>
            <person name="Daum C."/>
            <person name="Ezra D."/>
            <person name="Gonzalez J."/>
            <person name="Henrissat B."/>
            <person name="Kuo A."/>
            <person name="Liang C."/>
            <person name="Lipzen A."/>
            <person name="Lutzoni F."/>
            <person name="Magnuson J."/>
            <person name="Mondo S."/>
            <person name="Nolan M."/>
            <person name="Ohm R."/>
            <person name="Pangilinan J."/>
            <person name="Park H.-J."/>
            <person name="Ramirez L."/>
            <person name="Alfaro M."/>
            <person name="Sun H."/>
            <person name="Tritt A."/>
            <person name="Yoshinaga Y."/>
            <person name="Zwiers L.-H."/>
            <person name="Turgeon B."/>
            <person name="Goodwin S."/>
            <person name="Spatafora J."/>
            <person name="Crous P."/>
            <person name="Grigoriev I."/>
        </authorList>
    </citation>
    <scope>NUCLEOTIDE SEQUENCE</scope>
    <source>
        <strain evidence="5">CBS 116435</strain>
    </source>
</reference>
<protein>
    <recommendedName>
        <fullName evidence="4">Hyaluronan/mRNA-binding protein domain-containing protein</fullName>
    </recommendedName>
</protein>
<feature type="compositionally biased region" description="Basic and acidic residues" evidence="3">
    <location>
        <begin position="309"/>
        <end position="330"/>
    </location>
</feature>
<dbReference type="InterPro" id="IPR006861">
    <property type="entry name" value="HABP4_PAIRBP1-bd"/>
</dbReference>
<feature type="compositionally biased region" description="Basic and acidic residues" evidence="3">
    <location>
        <begin position="131"/>
        <end position="149"/>
    </location>
</feature>
<feature type="domain" description="Hyaluronan/mRNA-binding protein" evidence="4">
    <location>
        <begin position="131"/>
        <end position="244"/>
    </location>
</feature>
<feature type="region of interest" description="Disordered" evidence="3">
    <location>
        <begin position="1"/>
        <end position="217"/>
    </location>
</feature>
<dbReference type="Gene3D" id="6.10.140.1040">
    <property type="match status" value="1"/>
</dbReference>
<dbReference type="EMBL" id="MU003827">
    <property type="protein sequence ID" value="KAF2718310.1"/>
    <property type="molecule type" value="Genomic_DNA"/>
</dbReference>
<dbReference type="PANTHER" id="PTHR12299">
    <property type="entry name" value="HYALURONIC ACID-BINDING PROTEIN 4"/>
    <property type="match status" value="1"/>
</dbReference>
<evidence type="ECO:0000313" key="5">
    <source>
        <dbReference type="EMBL" id="KAF2718310.1"/>
    </source>
</evidence>
<evidence type="ECO:0000256" key="1">
    <source>
        <dbReference type="ARBA" id="ARBA00004496"/>
    </source>
</evidence>
<evidence type="ECO:0000313" key="6">
    <source>
        <dbReference type="Proteomes" id="UP000799441"/>
    </source>
</evidence>
<feature type="compositionally biased region" description="Basic and acidic residues" evidence="3">
    <location>
        <begin position="240"/>
        <end position="260"/>
    </location>
</feature>
<dbReference type="GO" id="GO:0005634">
    <property type="term" value="C:nucleus"/>
    <property type="evidence" value="ECO:0007669"/>
    <property type="project" value="TreeGrafter"/>
</dbReference>
<feature type="compositionally biased region" description="Basic and acidic residues" evidence="3">
    <location>
        <begin position="270"/>
        <end position="282"/>
    </location>
</feature>
<feature type="compositionally biased region" description="Basic and acidic residues" evidence="3">
    <location>
        <begin position="164"/>
        <end position="179"/>
    </location>
</feature>
<dbReference type="PANTHER" id="PTHR12299:SF17">
    <property type="entry name" value="AT19571P-RELATED"/>
    <property type="match status" value="1"/>
</dbReference>
<evidence type="ECO:0000256" key="3">
    <source>
        <dbReference type="SAM" id="MobiDB-lite"/>
    </source>
</evidence>
<name>A0A9P4Q2H1_9PEZI</name>
<accession>A0A9P4Q2H1</accession>
<keyword evidence="2" id="KW-0963">Cytoplasm</keyword>
<sequence length="367" mass="39173">MSQIASKNLYELLGNDPELDPNREPEPPTSVLDKPVQRTGKRNAGGEAPVRDAGRTATGGRGGSQATFAKGDQAGTLNNRAEKRDDGLRQDRHRDRLREPRDARQPGDRGRGARRGGRGEGRGAPGGTRHVNRDDRKSHTGREDHEKQAAHGWGSMQDGQAEWTDEKAGEAIARAEAKNDAGFTPDNNANDPAFADGPNEAGEADVPAEPEDKSKSYDEYLAELAEKRLQLSGENLAIRKPNEGSKQKFPEGKAFERAETEYFAGSGGKNKREKEQKAKDLVTLDTQYYAPAEQDRPRGGRGGRGGPRGRSDRGRGGRGGRGDRGDRSEGGRGGPRGGAENARGAPRGGAGKNINVGDASAFPALGA</sequence>
<dbReference type="SMART" id="SM01233">
    <property type="entry name" value="HABP4_PAI-RBP1"/>
    <property type="match status" value="1"/>
</dbReference>
<organism evidence="5 6">
    <name type="scientific">Polychaeton citri CBS 116435</name>
    <dbReference type="NCBI Taxonomy" id="1314669"/>
    <lineage>
        <taxon>Eukaryota</taxon>
        <taxon>Fungi</taxon>
        <taxon>Dikarya</taxon>
        <taxon>Ascomycota</taxon>
        <taxon>Pezizomycotina</taxon>
        <taxon>Dothideomycetes</taxon>
        <taxon>Dothideomycetidae</taxon>
        <taxon>Capnodiales</taxon>
        <taxon>Capnodiaceae</taxon>
        <taxon>Polychaeton</taxon>
    </lineage>
</organism>
<dbReference type="GO" id="GO:0003723">
    <property type="term" value="F:RNA binding"/>
    <property type="evidence" value="ECO:0007669"/>
    <property type="project" value="InterPro"/>
</dbReference>
<proteinExistence type="predicted"/>
<dbReference type="AlphaFoldDB" id="A0A9P4Q2H1"/>
<feature type="region of interest" description="Disordered" evidence="3">
    <location>
        <begin position="232"/>
        <end position="367"/>
    </location>
</feature>
<comment type="subcellular location">
    <subcellularLocation>
        <location evidence="1">Cytoplasm</location>
    </subcellularLocation>
</comment>
<keyword evidence="6" id="KW-1185">Reference proteome</keyword>
<feature type="compositionally biased region" description="Basic and acidic residues" evidence="3">
    <location>
        <begin position="80"/>
        <end position="121"/>
    </location>
</feature>
<dbReference type="OrthoDB" id="5426471at2759"/>
<dbReference type="GO" id="GO:0005737">
    <property type="term" value="C:cytoplasm"/>
    <property type="evidence" value="ECO:0007669"/>
    <property type="project" value="UniProtKB-SubCell"/>
</dbReference>
<dbReference type="InterPro" id="IPR019084">
    <property type="entry name" value="STM1-like_N"/>
</dbReference>
<dbReference type="Proteomes" id="UP000799441">
    <property type="component" value="Unassembled WGS sequence"/>
</dbReference>